<dbReference type="HOGENOM" id="CLU_000288_7_18_1"/>
<gene>
    <name evidence="2" type="ORF">M408DRAFT_171709</name>
</gene>
<evidence type="ECO:0000259" key="1">
    <source>
        <dbReference type="PROSITE" id="PS50011"/>
    </source>
</evidence>
<dbReference type="InterPro" id="IPR000719">
    <property type="entry name" value="Prot_kinase_dom"/>
</dbReference>
<keyword evidence="3" id="KW-1185">Reference proteome</keyword>
<reference evidence="2 3" key="1">
    <citation type="submission" date="2014-04" db="EMBL/GenBank/DDBJ databases">
        <authorList>
            <consortium name="DOE Joint Genome Institute"/>
            <person name="Kuo A."/>
            <person name="Zuccaro A."/>
            <person name="Kohler A."/>
            <person name="Nagy L.G."/>
            <person name="Floudas D."/>
            <person name="Copeland A."/>
            <person name="Barry K.W."/>
            <person name="Cichocki N."/>
            <person name="Veneault-Fourrey C."/>
            <person name="LaButti K."/>
            <person name="Lindquist E.A."/>
            <person name="Lipzen A."/>
            <person name="Lundell T."/>
            <person name="Morin E."/>
            <person name="Murat C."/>
            <person name="Sun H."/>
            <person name="Tunlid A."/>
            <person name="Henrissat B."/>
            <person name="Grigoriev I.V."/>
            <person name="Hibbett D.S."/>
            <person name="Martin F."/>
            <person name="Nordberg H.P."/>
            <person name="Cantor M.N."/>
            <person name="Hua S.X."/>
        </authorList>
    </citation>
    <scope>NUCLEOTIDE SEQUENCE [LARGE SCALE GENOMIC DNA]</scope>
    <source>
        <strain evidence="2 3">MAFF 305830</strain>
    </source>
</reference>
<accession>A0A0C2XDU8</accession>
<evidence type="ECO:0000313" key="3">
    <source>
        <dbReference type="Proteomes" id="UP000054097"/>
    </source>
</evidence>
<dbReference type="PROSITE" id="PS00108">
    <property type="entry name" value="PROTEIN_KINASE_ST"/>
    <property type="match status" value="1"/>
</dbReference>
<dbReference type="SUPFAM" id="SSF56112">
    <property type="entry name" value="Protein kinase-like (PK-like)"/>
    <property type="match status" value="1"/>
</dbReference>
<dbReference type="Proteomes" id="UP000054097">
    <property type="component" value="Unassembled WGS sequence"/>
</dbReference>
<dbReference type="STRING" id="933852.A0A0C2XDU8"/>
<sequence>MGALGAMVSPYYVNGSAADYFARATLTYYNKLTLWLEVLQGMAYLHGYYPIIVHGDLKPQNILIDDTGHARICDFGLARLILERGSTGLTTTTAHAGTDRYKAPELVIKPNAKPTVASDVYALGCIGLEFVLSQRPYWQHSVVWKILEDIRGGKPPASRPRDLSPEIGYFWDQLQACWDEEPTERPTTTSLCYYISNYSISLADELEKVQDQESQ</sequence>
<reference evidence="3" key="2">
    <citation type="submission" date="2015-01" db="EMBL/GenBank/DDBJ databases">
        <title>Evolutionary Origins and Diversification of the Mycorrhizal Mutualists.</title>
        <authorList>
            <consortium name="DOE Joint Genome Institute"/>
            <consortium name="Mycorrhizal Genomics Consortium"/>
            <person name="Kohler A."/>
            <person name="Kuo A."/>
            <person name="Nagy L.G."/>
            <person name="Floudas D."/>
            <person name="Copeland A."/>
            <person name="Barry K.W."/>
            <person name="Cichocki N."/>
            <person name="Veneault-Fourrey C."/>
            <person name="LaButti K."/>
            <person name="Lindquist E.A."/>
            <person name="Lipzen A."/>
            <person name="Lundell T."/>
            <person name="Morin E."/>
            <person name="Murat C."/>
            <person name="Riley R."/>
            <person name="Ohm R."/>
            <person name="Sun H."/>
            <person name="Tunlid A."/>
            <person name="Henrissat B."/>
            <person name="Grigoriev I.V."/>
            <person name="Hibbett D.S."/>
            <person name="Martin F."/>
        </authorList>
    </citation>
    <scope>NUCLEOTIDE SEQUENCE [LARGE SCALE GENOMIC DNA]</scope>
    <source>
        <strain evidence="3">MAFF 305830</strain>
    </source>
</reference>
<dbReference type="InterPro" id="IPR008271">
    <property type="entry name" value="Ser/Thr_kinase_AS"/>
</dbReference>
<dbReference type="InterPro" id="IPR011009">
    <property type="entry name" value="Kinase-like_dom_sf"/>
</dbReference>
<name>A0A0C2XDU8_SERVB</name>
<proteinExistence type="predicted"/>
<dbReference type="EMBL" id="KN824300">
    <property type="protein sequence ID" value="KIM27272.1"/>
    <property type="molecule type" value="Genomic_DNA"/>
</dbReference>
<dbReference type="AlphaFoldDB" id="A0A0C2XDU8"/>
<dbReference type="OrthoDB" id="4062651at2759"/>
<dbReference type="InterPro" id="IPR051681">
    <property type="entry name" value="Ser/Thr_Kinases-Pseudokinases"/>
</dbReference>
<organism evidence="2 3">
    <name type="scientific">Serendipita vermifera MAFF 305830</name>
    <dbReference type="NCBI Taxonomy" id="933852"/>
    <lineage>
        <taxon>Eukaryota</taxon>
        <taxon>Fungi</taxon>
        <taxon>Dikarya</taxon>
        <taxon>Basidiomycota</taxon>
        <taxon>Agaricomycotina</taxon>
        <taxon>Agaricomycetes</taxon>
        <taxon>Sebacinales</taxon>
        <taxon>Serendipitaceae</taxon>
        <taxon>Serendipita</taxon>
    </lineage>
</organism>
<protein>
    <recommendedName>
        <fullName evidence="1">Protein kinase domain-containing protein</fullName>
    </recommendedName>
</protein>
<feature type="domain" description="Protein kinase" evidence="1">
    <location>
        <begin position="1"/>
        <end position="195"/>
    </location>
</feature>
<dbReference type="PROSITE" id="PS50011">
    <property type="entry name" value="PROTEIN_KINASE_DOM"/>
    <property type="match status" value="1"/>
</dbReference>
<dbReference type="GO" id="GO:0005524">
    <property type="term" value="F:ATP binding"/>
    <property type="evidence" value="ECO:0007669"/>
    <property type="project" value="InterPro"/>
</dbReference>
<dbReference type="Gene3D" id="1.10.510.10">
    <property type="entry name" value="Transferase(Phosphotransferase) domain 1"/>
    <property type="match status" value="1"/>
</dbReference>
<dbReference type="SMART" id="SM00220">
    <property type="entry name" value="S_TKc"/>
    <property type="match status" value="1"/>
</dbReference>
<dbReference type="GO" id="GO:0004674">
    <property type="term" value="F:protein serine/threonine kinase activity"/>
    <property type="evidence" value="ECO:0007669"/>
    <property type="project" value="TreeGrafter"/>
</dbReference>
<evidence type="ECO:0000313" key="2">
    <source>
        <dbReference type="EMBL" id="KIM27272.1"/>
    </source>
</evidence>
<dbReference type="Pfam" id="PF00069">
    <property type="entry name" value="Pkinase"/>
    <property type="match status" value="1"/>
</dbReference>
<dbReference type="PANTHER" id="PTHR44329">
    <property type="entry name" value="SERINE/THREONINE-PROTEIN KINASE TNNI3K-RELATED"/>
    <property type="match status" value="1"/>
</dbReference>